<dbReference type="KEGG" id="mik:FOE78_01425"/>
<dbReference type="GO" id="GO:0032977">
    <property type="term" value="F:membrane insertase activity"/>
    <property type="evidence" value="ECO:0007669"/>
    <property type="project" value="InterPro"/>
</dbReference>
<keyword evidence="10" id="KW-0143">Chaperone</keyword>
<keyword evidence="6 16" id="KW-0812">Transmembrane</keyword>
<evidence type="ECO:0000259" key="19">
    <source>
        <dbReference type="Pfam" id="PF02096"/>
    </source>
</evidence>
<evidence type="ECO:0000256" key="8">
    <source>
        <dbReference type="ARBA" id="ARBA00022989"/>
    </source>
</evidence>
<evidence type="ECO:0000256" key="5">
    <source>
        <dbReference type="ARBA" id="ARBA00022475"/>
    </source>
</evidence>
<evidence type="ECO:0000256" key="7">
    <source>
        <dbReference type="ARBA" id="ARBA00022927"/>
    </source>
</evidence>
<gene>
    <name evidence="20" type="primary">yidC</name>
    <name evidence="20" type="ORF">FOE78_01425</name>
</gene>
<keyword evidence="7" id="KW-0653">Protein transport</keyword>
<organism evidence="20 21">
    <name type="scientific">Microlunatus elymi</name>
    <dbReference type="NCBI Taxonomy" id="2596828"/>
    <lineage>
        <taxon>Bacteria</taxon>
        <taxon>Bacillati</taxon>
        <taxon>Actinomycetota</taxon>
        <taxon>Actinomycetes</taxon>
        <taxon>Propionibacteriales</taxon>
        <taxon>Propionibacteriaceae</taxon>
        <taxon>Microlunatus</taxon>
    </lineage>
</organism>
<evidence type="ECO:0000256" key="16">
    <source>
        <dbReference type="RuleBase" id="RU003945"/>
    </source>
</evidence>
<dbReference type="RefSeq" id="WP_143984741.1">
    <property type="nucleotide sequence ID" value="NZ_CP041692.1"/>
</dbReference>
<evidence type="ECO:0000256" key="17">
    <source>
        <dbReference type="SAM" id="MobiDB-lite"/>
    </source>
</evidence>
<dbReference type="GO" id="GO:0051205">
    <property type="term" value="P:protein insertion into membrane"/>
    <property type="evidence" value="ECO:0007669"/>
    <property type="project" value="TreeGrafter"/>
</dbReference>
<dbReference type="GO" id="GO:0015031">
    <property type="term" value="P:protein transport"/>
    <property type="evidence" value="ECO:0007669"/>
    <property type="project" value="UniProtKB-KW"/>
</dbReference>
<name>A0A516PUC8_9ACTN</name>
<dbReference type="PANTHER" id="PTHR12428">
    <property type="entry name" value="OXA1"/>
    <property type="match status" value="1"/>
</dbReference>
<evidence type="ECO:0000256" key="11">
    <source>
        <dbReference type="ARBA" id="ARBA00025034"/>
    </source>
</evidence>
<comment type="subcellular location">
    <subcellularLocation>
        <location evidence="1">Cell membrane</location>
        <topology evidence="1">Multi-pass membrane protein</topology>
    </subcellularLocation>
    <subcellularLocation>
        <location evidence="16">Membrane</location>
        <topology evidence="16">Multi-pass membrane protein</topology>
    </subcellularLocation>
</comment>
<dbReference type="EMBL" id="CP041692">
    <property type="protein sequence ID" value="QDP94752.1"/>
    <property type="molecule type" value="Genomic_DNA"/>
</dbReference>
<dbReference type="CDD" id="cd20070">
    <property type="entry name" value="5TM_YidC_Alb3"/>
    <property type="match status" value="1"/>
</dbReference>
<evidence type="ECO:0000256" key="1">
    <source>
        <dbReference type="ARBA" id="ARBA00004651"/>
    </source>
</evidence>
<dbReference type="PANTHER" id="PTHR12428:SF65">
    <property type="entry name" value="CYTOCHROME C OXIDASE ASSEMBLY PROTEIN COX18, MITOCHONDRIAL"/>
    <property type="match status" value="1"/>
</dbReference>
<evidence type="ECO:0000256" key="15">
    <source>
        <dbReference type="ARBA" id="ARBA00033342"/>
    </source>
</evidence>
<evidence type="ECO:0000256" key="9">
    <source>
        <dbReference type="ARBA" id="ARBA00023136"/>
    </source>
</evidence>
<dbReference type="InterPro" id="IPR001708">
    <property type="entry name" value="YidC/ALB3/OXA1/COX18"/>
</dbReference>
<accession>A0A516PUC8</accession>
<reference evidence="20 21" key="1">
    <citation type="submission" date="2019-07" db="EMBL/GenBank/DDBJ databases">
        <title>Microlunatus dokdonensis sp. nov. isolated from the rhizospheric soil of the wild plant Elymus tsukushiensis.</title>
        <authorList>
            <person name="Ghim S.-Y."/>
            <person name="Hwang Y.-J."/>
            <person name="Son J.-S."/>
            <person name="Shin J.-H."/>
        </authorList>
    </citation>
    <scope>NUCLEOTIDE SEQUENCE [LARGE SCALE GENOMIC DNA]</scope>
    <source>
        <strain evidence="20 21">KUDC0627</strain>
    </source>
</reference>
<dbReference type="OrthoDB" id="9780552at2"/>
<evidence type="ECO:0000256" key="18">
    <source>
        <dbReference type="SAM" id="Phobius"/>
    </source>
</evidence>
<dbReference type="Pfam" id="PF02096">
    <property type="entry name" value="60KD_IMP"/>
    <property type="match status" value="1"/>
</dbReference>
<feature type="transmembrane region" description="Helical" evidence="18">
    <location>
        <begin position="194"/>
        <end position="216"/>
    </location>
</feature>
<feature type="compositionally biased region" description="Polar residues" evidence="17">
    <location>
        <begin position="308"/>
        <end position="317"/>
    </location>
</feature>
<feature type="transmembrane region" description="Helical" evidence="18">
    <location>
        <begin position="28"/>
        <end position="48"/>
    </location>
</feature>
<evidence type="ECO:0000256" key="4">
    <source>
        <dbReference type="ARBA" id="ARBA00022448"/>
    </source>
</evidence>
<dbReference type="GO" id="GO:0005886">
    <property type="term" value="C:plasma membrane"/>
    <property type="evidence" value="ECO:0007669"/>
    <property type="project" value="UniProtKB-SubCell"/>
</dbReference>
<comment type="similarity">
    <text evidence="2">Belongs to the OXA1/ALB3/YidC family. Type 1 subfamily.</text>
</comment>
<comment type="subunit">
    <text evidence="12">Interacts with the Sec translocase complex via SecD. Specifically interacts with transmembrane segments of nascent integral membrane proteins during membrane integration.</text>
</comment>
<evidence type="ECO:0000256" key="13">
    <source>
        <dbReference type="ARBA" id="ARBA00031538"/>
    </source>
</evidence>
<evidence type="ECO:0000256" key="3">
    <source>
        <dbReference type="ARBA" id="ARBA00015325"/>
    </source>
</evidence>
<proteinExistence type="inferred from homology"/>
<feature type="transmembrane region" description="Helical" evidence="18">
    <location>
        <begin position="55"/>
        <end position="75"/>
    </location>
</feature>
<dbReference type="AlphaFoldDB" id="A0A516PUC8"/>
<feature type="domain" description="Membrane insertase YidC/Oxa/ALB C-terminal" evidence="19">
    <location>
        <begin position="55"/>
        <end position="275"/>
    </location>
</feature>
<evidence type="ECO:0000256" key="6">
    <source>
        <dbReference type="ARBA" id="ARBA00022692"/>
    </source>
</evidence>
<keyword evidence="9 18" id="KW-0472">Membrane</keyword>
<evidence type="ECO:0000313" key="20">
    <source>
        <dbReference type="EMBL" id="QDP94752.1"/>
    </source>
</evidence>
<dbReference type="Proteomes" id="UP000319263">
    <property type="component" value="Chromosome"/>
</dbReference>
<protein>
    <recommendedName>
        <fullName evidence="3">Membrane protein insertase YidC</fullName>
    </recommendedName>
    <alternativeName>
        <fullName evidence="15">Foldase YidC</fullName>
    </alternativeName>
    <alternativeName>
        <fullName evidence="14">Membrane integrase YidC</fullName>
    </alternativeName>
    <alternativeName>
        <fullName evidence="13">Membrane protein YidC</fullName>
    </alternativeName>
</protein>
<keyword evidence="8 18" id="KW-1133">Transmembrane helix</keyword>
<dbReference type="NCBIfam" id="TIGR03592">
    <property type="entry name" value="yidC_oxa1_cterm"/>
    <property type="match status" value="1"/>
</dbReference>
<feature type="compositionally biased region" description="Low complexity" evidence="17">
    <location>
        <begin position="318"/>
        <end position="343"/>
    </location>
</feature>
<keyword evidence="5" id="KW-1003">Cell membrane</keyword>
<sequence length="360" mass="40877">MDTLVPLLVPLSIWSALGDFFNTIMTPIYWAVSGLLVLFHTMWAPLLGPDSGWTWALSIVCLTIIIRIILIPLFVRQIHSSRKMQMLQPKIRELQKKYGHDRERLGQETMKLYREENANPMASCLPLLLQSPIFIGLYRVLDGASRINPETGQPTAHGYWLEKNPDLLQSLNQSTVFGARLADKFWPVEHWSSVQTVAAVMIVIMTATMFYTQLQLTRKNMPKEALEGPLAQQQKMMLYLFPLIFVFMGVNIPIGVLFYWVTSQLWTMGQQFYVIKRNPMPNTEAYEIWEAKQKRKAEHHPHPDATGNGRQVSTQTAGTTTLNSNPTNGNGSSSGNGATPAANRPARQQPKRQTRSQRRN</sequence>
<evidence type="ECO:0000256" key="10">
    <source>
        <dbReference type="ARBA" id="ARBA00023186"/>
    </source>
</evidence>
<dbReference type="InterPro" id="IPR028055">
    <property type="entry name" value="YidC/Oxa/ALB_C"/>
</dbReference>
<keyword evidence="4" id="KW-0813">Transport</keyword>
<feature type="compositionally biased region" description="Basic residues" evidence="17">
    <location>
        <begin position="349"/>
        <end position="360"/>
    </location>
</feature>
<dbReference type="InterPro" id="IPR047196">
    <property type="entry name" value="YidC_ALB_C"/>
</dbReference>
<evidence type="ECO:0000256" key="14">
    <source>
        <dbReference type="ARBA" id="ARBA00033245"/>
    </source>
</evidence>
<feature type="transmembrane region" description="Helical" evidence="18">
    <location>
        <begin position="237"/>
        <end position="261"/>
    </location>
</feature>
<dbReference type="NCBIfam" id="NF002350">
    <property type="entry name" value="PRK01315.1"/>
    <property type="match status" value="1"/>
</dbReference>
<comment type="function">
    <text evidence="11">Required for the insertion and/or proper folding and/or complex formation of integral membrane proteins into the membrane. Involved in integration of membrane proteins that insert both dependently and independently of the Sec translocase complex, as well as at least some lipoproteins. Aids folding of multispanning membrane proteins.</text>
</comment>
<evidence type="ECO:0000256" key="2">
    <source>
        <dbReference type="ARBA" id="ARBA00010527"/>
    </source>
</evidence>
<feature type="region of interest" description="Disordered" evidence="17">
    <location>
        <begin position="293"/>
        <end position="360"/>
    </location>
</feature>
<evidence type="ECO:0000256" key="12">
    <source>
        <dbReference type="ARBA" id="ARBA00026028"/>
    </source>
</evidence>
<evidence type="ECO:0000313" key="21">
    <source>
        <dbReference type="Proteomes" id="UP000319263"/>
    </source>
</evidence>
<keyword evidence="21" id="KW-1185">Reference proteome</keyword>